<keyword evidence="1" id="KW-1133">Transmembrane helix</keyword>
<comment type="caution">
    <text evidence="2">The sequence shown here is derived from an EMBL/GenBank/DDBJ whole genome shotgun (WGS) entry which is preliminary data.</text>
</comment>
<dbReference type="EMBL" id="JAPCHY010000003">
    <property type="protein sequence ID" value="MCW4471978.1"/>
    <property type="molecule type" value="Genomic_DNA"/>
</dbReference>
<dbReference type="Proteomes" id="UP001209922">
    <property type="component" value="Unassembled WGS sequence"/>
</dbReference>
<keyword evidence="3" id="KW-1185">Reference proteome</keyword>
<organism evidence="2 3">
    <name type="scientific">Xanthomonas chitinilytica</name>
    <dbReference type="NCBI Taxonomy" id="2989819"/>
    <lineage>
        <taxon>Bacteria</taxon>
        <taxon>Pseudomonadati</taxon>
        <taxon>Pseudomonadota</taxon>
        <taxon>Gammaproteobacteria</taxon>
        <taxon>Lysobacterales</taxon>
        <taxon>Lysobacteraceae</taxon>
        <taxon>Xanthomonas</taxon>
    </lineage>
</organism>
<proteinExistence type="predicted"/>
<keyword evidence="1" id="KW-0472">Membrane</keyword>
<evidence type="ECO:0000256" key="1">
    <source>
        <dbReference type="SAM" id="Phobius"/>
    </source>
</evidence>
<evidence type="ECO:0000313" key="3">
    <source>
        <dbReference type="Proteomes" id="UP001209922"/>
    </source>
</evidence>
<reference evidence="2 3" key="1">
    <citation type="submission" date="2022-10" db="EMBL/GenBank/DDBJ databases">
        <title>Xanthomonas sp. H13-6.</title>
        <authorList>
            <person name="Liu X."/>
            <person name="Deng Z."/>
            <person name="Jiang Y."/>
            <person name="Yu T."/>
            <person name="Ai J."/>
        </authorList>
    </citation>
    <scope>NUCLEOTIDE SEQUENCE [LARGE SCALE GENOMIC DNA]</scope>
    <source>
        <strain evidence="2 3">H13-6</strain>
    </source>
</reference>
<dbReference type="RefSeq" id="WP_265126931.1">
    <property type="nucleotide sequence ID" value="NZ_JAPCHY010000003.1"/>
</dbReference>
<gene>
    <name evidence="2" type="ORF">OK345_05575</name>
</gene>
<protein>
    <submittedName>
        <fullName evidence="2">Relaxation protein</fullName>
    </submittedName>
</protein>
<sequence>MREQELAELVSKTAALMEQFQRNCERMEASQAQVAAALQQLARQIPAQVEQSANRTFGELARQAATGVRGAIAAPVAEYEKQLIEASRQIVQGAHSLAAQIKRQETLSRHAAWKSLLAAGLAVLLLLAGGTWLSLGYRQEIERNRVSAQLLEAYNRADVVLCGEGALCANVDTRAPAVGEKQQYRIIRSRP</sequence>
<feature type="transmembrane region" description="Helical" evidence="1">
    <location>
        <begin position="116"/>
        <end position="135"/>
    </location>
</feature>
<keyword evidence="1" id="KW-0812">Transmembrane</keyword>
<accession>A0ABT3JU02</accession>
<name>A0ABT3JU02_9XANT</name>
<evidence type="ECO:0000313" key="2">
    <source>
        <dbReference type="EMBL" id="MCW4471978.1"/>
    </source>
</evidence>